<feature type="region of interest" description="Disordered" evidence="14">
    <location>
        <begin position="693"/>
        <end position="740"/>
    </location>
</feature>
<dbReference type="FunFam" id="1.10.3810.10:FF:000001">
    <property type="entry name" value="Penicillin-binding protein 1A"/>
    <property type="match status" value="1"/>
</dbReference>
<keyword evidence="4" id="KW-0645">Protease</keyword>
<evidence type="ECO:0000256" key="12">
    <source>
        <dbReference type="ARBA" id="ARBA00034000"/>
    </source>
</evidence>
<dbReference type="Gene3D" id="3.40.710.10">
    <property type="entry name" value="DD-peptidase/beta-lactamase superfamily"/>
    <property type="match status" value="1"/>
</dbReference>
<feature type="compositionally biased region" description="Polar residues" evidence="14">
    <location>
        <begin position="731"/>
        <end position="740"/>
    </location>
</feature>
<dbReference type="InterPro" id="IPR012338">
    <property type="entry name" value="Beta-lactam/transpept-like"/>
</dbReference>
<dbReference type="Gene3D" id="1.10.3810.10">
    <property type="entry name" value="Biosynthetic peptidoglycan transglycosylase-like"/>
    <property type="match status" value="1"/>
</dbReference>
<dbReference type="SUPFAM" id="SSF53955">
    <property type="entry name" value="Lysozyme-like"/>
    <property type="match status" value="1"/>
</dbReference>
<protein>
    <submittedName>
        <fullName evidence="18">PBP1A family penicillin-binding protein</fullName>
    </submittedName>
</protein>
<dbReference type="AlphaFoldDB" id="A0A839H9X6"/>
<dbReference type="InterPro" id="IPR001264">
    <property type="entry name" value="Glyco_trans_51"/>
</dbReference>
<dbReference type="GO" id="GO:0009002">
    <property type="term" value="F:serine-type D-Ala-D-Ala carboxypeptidase activity"/>
    <property type="evidence" value="ECO:0007669"/>
    <property type="project" value="UniProtKB-EC"/>
</dbReference>
<dbReference type="InterPro" id="IPR023346">
    <property type="entry name" value="Lysozyme-like_dom_sf"/>
</dbReference>
<comment type="catalytic activity">
    <reaction evidence="12">
        <text>Preferential cleavage: (Ac)2-L-Lys-D-Ala-|-D-Ala. Also transpeptidation of peptidyl-alanyl moieties that are N-acyl substituents of D-alanine.</text>
        <dbReference type="EC" id="3.4.16.4"/>
    </reaction>
</comment>
<dbReference type="GO" id="GO:0030288">
    <property type="term" value="C:outer membrane-bounded periplasmic space"/>
    <property type="evidence" value="ECO:0007669"/>
    <property type="project" value="TreeGrafter"/>
</dbReference>
<evidence type="ECO:0000256" key="8">
    <source>
        <dbReference type="ARBA" id="ARBA00022960"/>
    </source>
</evidence>
<dbReference type="InterPro" id="IPR001460">
    <property type="entry name" value="PCN-bd_Tpept"/>
</dbReference>
<evidence type="ECO:0000256" key="9">
    <source>
        <dbReference type="ARBA" id="ARBA00022984"/>
    </source>
</evidence>
<dbReference type="PANTHER" id="PTHR32282">
    <property type="entry name" value="BINDING PROTEIN TRANSPEPTIDASE, PUTATIVE-RELATED"/>
    <property type="match status" value="1"/>
</dbReference>
<evidence type="ECO:0000256" key="13">
    <source>
        <dbReference type="ARBA" id="ARBA00049902"/>
    </source>
</evidence>
<dbReference type="GO" id="GO:0006508">
    <property type="term" value="P:proteolysis"/>
    <property type="evidence" value="ECO:0007669"/>
    <property type="project" value="UniProtKB-KW"/>
</dbReference>
<evidence type="ECO:0000256" key="14">
    <source>
        <dbReference type="SAM" id="MobiDB-lite"/>
    </source>
</evidence>
<evidence type="ECO:0000256" key="6">
    <source>
        <dbReference type="ARBA" id="ARBA00022679"/>
    </source>
</evidence>
<dbReference type="GO" id="GO:0009252">
    <property type="term" value="P:peptidoglycan biosynthetic process"/>
    <property type="evidence" value="ECO:0007669"/>
    <property type="project" value="UniProtKB-KW"/>
</dbReference>
<evidence type="ECO:0000313" key="19">
    <source>
        <dbReference type="Proteomes" id="UP000547628"/>
    </source>
</evidence>
<dbReference type="GO" id="GO:0008955">
    <property type="term" value="F:peptidoglycan glycosyltransferase activity"/>
    <property type="evidence" value="ECO:0007669"/>
    <property type="project" value="UniProtKB-EC"/>
</dbReference>
<keyword evidence="8" id="KW-0133">Cell shape</keyword>
<dbReference type="Pfam" id="PF00905">
    <property type="entry name" value="Transpeptidase"/>
    <property type="match status" value="1"/>
</dbReference>
<dbReference type="Proteomes" id="UP000547628">
    <property type="component" value="Unassembled WGS sequence"/>
</dbReference>
<evidence type="ECO:0000256" key="4">
    <source>
        <dbReference type="ARBA" id="ARBA00022670"/>
    </source>
</evidence>
<dbReference type="PANTHER" id="PTHR32282:SF29">
    <property type="entry name" value="PENICILLIN-BINDING PROTEIN 1A"/>
    <property type="match status" value="1"/>
</dbReference>
<keyword evidence="15" id="KW-0812">Transmembrane</keyword>
<gene>
    <name evidence="18" type="ORF">H5S41_00830</name>
</gene>
<dbReference type="InterPro" id="IPR050396">
    <property type="entry name" value="Glycosyltr_51/Transpeptidase"/>
</dbReference>
<feature type="compositionally biased region" description="Low complexity" evidence="14">
    <location>
        <begin position="703"/>
        <end position="721"/>
    </location>
</feature>
<evidence type="ECO:0000259" key="17">
    <source>
        <dbReference type="Pfam" id="PF00912"/>
    </source>
</evidence>
<dbReference type="SUPFAM" id="SSF56601">
    <property type="entry name" value="beta-lactamase/transpeptidase-like"/>
    <property type="match status" value="1"/>
</dbReference>
<feature type="domain" description="Glycosyl transferase family 51" evidence="17">
    <location>
        <begin position="67"/>
        <end position="244"/>
    </location>
</feature>
<comment type="caution">
    <text evidence="18">The sequence shown here is derived from an EMBL/GenBank/DDBJ whole genome shotgun (WGS) entry which is preliminary data.</text>
</comment>
<keyword evidence="11" id="KW-0961">Cell wall biogenesis/degradation</keyword>
<evidence type="ECO:0000259" key="16">
    <source>
        <dbReference type="Pfam" id="PF00905"/>
    </source>
</evidence>
<evidence type="ECO:0000256" key="2">
    <source>
        <dbReference type="ARBA" id="ARBA00007739"/>
    </source>
</evidence>
<sequence length="740" mass="83297">MSNNNQKTFHIHNLIKKFFIYLSGIIIILIFTLTILFFYYVSSAPKISEDDLSRQNITTIYDNQDRVISRLGIQKIEYAKNNQIPSTLKNAIVSIEDRRFYKHHGIDLVRIFGAAVSNIFGHSSGMQGGSTLTQQLVKLSVFSTADSDRTFKRKAQEAWLAINVERHFTKSQILDFYINKAYMGNGIYGMQTAAQYYYGKDLMELNLSELALLAGMPQSPTYYNPATGNLKYATNRRNEVLNAMVRNKYITQGEAKQASHESITSGLDPNHGNVSSSDPNVKEKFIDSYIKEILDELQAQGYNPYKDGLKVHTNLDLNAQLYLYTAANKLVPFQNNKMQTGIAIINPHNGKIIAMLGGRHTGNIMYGLNRAVQTNRSSGSTAKPIMDYGPAIEYLDWPTFKTVQDNYFTFPGTHTVLYDFDKKYKGAMTMRDALIQSRNVPAIRSLQEVGLKKSTIFLKKLGISQKEPYTLQNGIALYISPLQVAAAYAAFANGGIYYKPYYINSITTQDGKTKRFSPNGKRAMKESTAYMITDMLKGVFSDPEGSGTVAQISGVNQAGKTGTTNYPKDSKKSGVMDSWMVGYTKNYSIAVWTGYDHPFQPGSSISERYTKSSQLLYRAIMKYLDYQNHAQDWIMPNNVQAIKVNNKRQLAIYGSKWANSTENNYNLKPYSNNSNMFSSSPSFRPKENINEHSIKDNQNSFPSSYTSSSNTTSSSTSNSTSERINKPIEQYPNNNNITVR</sequence>
<evidence type="ECO:0000256" key="10">
    <source>
        <dbReference type="ARBA" id="ARBA00023268"/>
    </source>
</evidence>
<keyword evidence="7" id="KW-0378">Hydrolase</keyword>
<organism evidence="18 19">
    <name type="scientific">Limosilactobacillus albertensis</name>
    <dbReference type="NCBI Taxonomy" id="2759752"/>
    <lineage>
        <taxon>Bacteria</taxon>
        <taxon>Bacillati</taxon>
        <taxon>Bacillota</taxon>
        <taxon>Bacilli</taxon>
        <taxon>Lactobacillales</taxon>
        <taxon>Lactobacillaceae</taxon>
        <taxon>Limosilactobacillus</taxon>
    </lineage>
</organism>
<comment type="similarity">
    <text evidence="2">In the N-terminal section; belongs to the glycosyltransferase 51 family.</text>
</comment>
<dbReference type="Pfam" id="PF00912">
    <property type="entry name" value="Transgly"/>
    <property type="match status" value="1"/>
</dbReference>
<dbReference type="InterPro" id="IPR036950">
    <property type="entry name" value="PBP_transglycosylase"/>
</dbReference>
<evidence type="ECO:0000256" key="7">
    <source>
        <dbReference type="ARBA" id="ARBA00022801"/>
    </source>
</evidence>
<evidence type="ECO:0000256" key="1">
    <source>
        <dbReference type="ARBA" id="ARBA00007090"/>
    </source>
</evidence>
<evidence type="ECO:0000256" key="15">
    <source>
        <dbReference type="SAM" id="Phobius"/>
    </source>
</evidence>
<keyword evidence="15" id="KW-1133">Transmembrane helix</keyword>
<reference evidence="18 19" key="1">
    <citation type="submission" date="2020-07" db="EMBL/GenBank/DDBJ databases">
        <title>Description of Limosilactobacillus balticus sp. nov., Limosilactobacillus agrestis sp. nov., Limosilactobacillus albertensis sp. nov., Limosilactobacillus rudii sp. nov., Limosilactobacillus fastidiosus sp. nov., five novel Limosilactobacillus species isolated from the vertebrate gastrointestinal tract, and proposal of 6 subspecies of Limosilactobacillus reuteri adapted to the gastrointestinal tract of specific vertebrate hosts.</title>
        <authorList>
            <person name="Li F."/>
            <person name="Cheng C."/>
            <person name="Zheng J."/>
            <person name="Quevedo R.M."/>
            <person name="Li J."/>
            <person name="Roos S."/>
            <person name="Gaenzle M.G."/>
            <person name="Walter J."/>
        </authorList>
    </citation>
    <scope>NUCLEOTIDE SEQUENCE [LARGE SCALE GENOMIC DNA]</scope>
    <source>
        <strain evidence="18 19">Lr3000</strain>
    </source>
</reference>
<comment type="catalytic activity">
    <reaction evidence="13">
        <text>[GlcNAc-(1-&gt;4)-Mur2Ac(oyl-L-Ala-gamma-D-Glu-L-Lys-D-Ala-D-Ala)](n)-di-trans,octa-cis-undecaprenyl diphosphate + beta-D-GlcNAc-(1-&gt;4)-Mur2Ac(oyl-L-Ala-gamma-D-Glu-L-Lys-D-Ala-D-Ala)-di-trans,octa-cis-undecaprenyl diphosphate = [GlcNAc-(1-&gt;4)-Mur2Ac(oyl-L-Ala-gamma-D-Glu-L-Lys-D-Ala-D-Ala)](n+1)-di-trans,octa-cis-undecaprenyl diphosphate + di-trans,octa-cis-undecaprenyl diphosphate + H(+)</text>
        <dbReference type="Rhea" id="RHEA:23708"/>
        <dbReference type="Rhea" id="RHEA-COMP:9602"/>
        <dbReference type="Rhea" id="RHEA-COMP:9603"/>
        <dbReference type="ChEBI" id="CHEBI:15378"/>
        <dbReference type="ChEBI" id="CHEBI:58405"/>
        <dbReference type="ChEBI" id="CHEBI:60033"/>
        <dbReference type="ChEBI" id="CHEBI:78435"/>
        <dbReference type="EC" id="2.4.99.28"/>
    </reaction>
</comment>
<dbReference type="RefSeq" id="WP_182601647.1">
    <property type="nucleotide sequence ID" value="NZ_JACIVD010000044.1"/>
</dbReference>
<feature type="transmembrane region" description="Helical" evidence="15">
    <location>
        <begin position="20"/>
        <end position="41"/>
    </location>
</feature>
<feature type="domain" description="Penicillin-binding protein transpeptidase" evidence="16">
    <location>
        <begin position="342"/>
        <end position="600"/>
    </location>
</feature>
<dbReference type="GO" id="GO:0008658">
    <property type="term" value="F:penicillin binding"/>
    <property type="evidence" value="ECO:0007669"/>
    <property type="project" value="InterPro"/>
</dbReference>
<accession>A0A839H9X6</accession>
<evidence type="ECO:0000256" key="5">
    <source>
        <dbReference type="ARBA" id="ARBA00022676"/>
    </source>
</evidence>
<keyword evidence="3" id="KW-0121">Carboxypeptidase</keyword>
<comment type="similarity">
    <text evidence="1">In the C-terminal section; belongs to the transpeptidase family.</text>
</comment>
<keyword evidence="9" id="KW-0573">Peptidoglycan synthesis</keyword>
<keyword evidence="5" id="KW-0328">Glycosyltransferase</keyword>
<evidence type="ECO:0000256" key="3">
    <source>
        <dbReference type="ARBA" id="ARBA00022645"/>
    </source>
</evidence>
<keyword evidence="6" id="KW-0808">Transferase</keyword>
<evidence type="ECO:0000313" key="18">
    <source>
        <dbReference type="EMBL" id="MBB1122512.1"/>
    </source>
</evidence>
<dbReference type="GO" id="GO:0008360">
    <property type="term" value="P:regulation of cell shape"/>
    <property type="evidence" value="ECO:0007669"/>
    <property type="project" value="UniProtKB-KW"/>
</dbReference>
<proteinExistence type="inferred from homology"/>
<evidence type="ECO:0000256" key="11">
    <source>
        <dbReference type="ARBA" id="ARBA00023316"/>
    </source>
</evidence>
<name>A0A839H9X6_9LACO</name>
<dbReference type="EMBL" id="JACIVD010000044">
    <property type="protein sequence ID" value="MBB1122512.1"/>
    <property type="molecule type" value="Genomic_DNA"/>
</dbReference>
<dbReference type="GO" id="GO:0071555">
    <property type="term" value="P:cell wall organization"/>
    <property type="evidence" value="ECO:0007669"/>
    <property type="project" value="UniProtKB-KW"/>
</dbReference>
<keyword evidence="15" id="KW-0472">Membrane</keyword>
<keyword evidence="10" id="KW-0511">Multifunctional enzyme</keyword>
<dbReference type="NCBIfam" id="TIGR02074">
    <property type="entry name" value="PBP_1a_fam"/>
    <property type="match status" value="1"/>
</dbReference>